<reference evidence="2" key="1">
    <citation type="submission" date="2018-06" db="EMBL/GenBank/DDBJ databases">
        <authorList>
            <person name="Zhirakovskaya E."/>
        </authorList>
    </citation>
    <scope>NUCLEOTIDE SEQUENCE</scope>
</reference>
<organism evidence="2">
    <name type="scientific">hydrothermal vent metagenome</name>
    <dbReference type="NCBI Taxonomy" id="652676"/>
    <lineage>
        <taxon>unclassified sequences</taxon>
        <taxon>metagenomes</taxon>
        <taxon>ecological metagenomes</taxon>
    </lineage>
</organism>
<name>A0A3B0RGR5_9ZZZZ</name>
<proteinExistence type="predicted"/>
<protein>
    <recommendedName>
        <fullName evidence="1">Co-chaperone DjlA N-terminal domain-containing protein</fullName>
    </recommendedName>
</protein>
<evidence type="ECO:0000313" key="2">
    <source>
        <dbReference type="EMBL" id="VAV91062.1"/>
    </source>
</evidence>
<dbReference type="Pfam" id="PF05099">
    <property type="entry name" value="TerB"/>
    <property type="match status" value="1"/>
</dbReference>
<dbReference type="AlphaFoldDB" id="A0A3B0RGR5"/>
<dbReference type="Gene3D" id="1.10.3680.10">
    <property type="entry name" value="TerB-like"/>
    <property type="match status" value="1"/>
</dbReference>
<dbReference type="InterPro" id="IPR029024">
    <property type="entry name" value="TerB-like"/>
</dbReference>
<gene>
    <name evidence="2" type="ORF">MNBD_ALPHA02-972</name>
</gene>
<dbReference type="EMBL" id="UOED01000064">
    <property type="protein sequence ID" value="VAV91062.1"/>
    <property type="molecule type" value="Genomic_DNA"/>
</dbReference>
<sequence length="149" mass="16520">MSILKRIHNMLNGDAGAAQVEKGGEALAAAVLMVEVAAGDGQISRPERERILSLLQHRLGLSAEDALELFVEAIATHDEANQMLHFTRKIKDHFDEAGREKILELLWEVVFADGAEDAYESNLLRRVAGLLYVSDRRNGEIRKKVKAST</sequence>
<dbReference type="InterPro" id="IPR007791">
    <property type="entry name" value="DjlA_N"/>
</dbReference>
<feature type="domain" description="Co-chaperone DjlA N-terminal" evidence="1">
    <location>
        <begin position="27"/>
        <end position="141"/>
    </location>
</feature>
<dbReference type="SUPFAM" id="SSF158682">
    <property type="entry name" value="TerB-like"/>
    <property type="match status" value="1"/>
</dbReference>
<evidence type="ECO:0000259" key="1">
    <source>
        <dbReference type="Pfam" id="PF05099"/>
    </source>
</evidence>
<accession>A0A3B0RGR5</accession>
<dbReference type="CDD" id="cd07313">
    <property type="entry name" value="terB_like_2"/>
    <property type="match status" value="1"/>
</dbReference>